<dbReference type="Pfam" id="PF02826">
    <property type="entry name" value="2-Hacid_dh_C"/>
    <property type="match status" value="1"/>
</dbReference>
<sequence length="314" mass="35284">MTTLIPLVHQMHAEEASEWLATLQRLLPRYDIRLFDELGEQERSQCRIAIVANPDPHQLVQMPALIWVHSLWAGVERMVAELADVPVDIVRLVDPCLTQTMSEAVLAWVLYLHRDMPLYRRQQAASLWQQKPYVAAGERHVTVLGLGELGGASAQRLQQNSFMTSGWSRSLKSLDGVQCHTGRQGLEELFEQSDIIVNLLPLTPDTQALLDRKLFKKMKASACLINFGRGATIVEEDLVAALNDKQFAHAVLDVFEQEPVSASSALWSHPRITLLPHISAQTTIESASRIIADNIVNYLDHAVMPEVVDKSRRY</sequence>
<dbReference type="CDD" id="cd12164">
    <property type="entry name" value="GDH_like_2"/>
    <property type="match status" value="1"/>
</dbReference>
<accession>A0A2Z2NL61</accession>
<dbReference type="EC" id="1.1.1.79" evidence="4"/>
<proteinExistence type="predicted"/>
<reference evidence="4 5" key="1">
    <citation type="submission" date="2016-12" db="EMBL/GenBank/DDBJ databases">
        <authorList>
            <person name="Song W.-J."/>
            <person name="Kurnit D.M."/>
        </authorList>
    </citation>
    <scope>NUCLEOTIDE SEQUENCE [LARGE SCALE GENOMIC DNA]</scope>
    <source>
        <strain evidence="4 5">IMCC3135</strain>
    </source>
</reference>
<dbReference type="AlphaFoldDB" id="A0A2Z2NL61"/>
<evidence type="ECO:0000256" key="1">
    <source>
        <dbReference type="ARBA" id="ARBA00023002"/>
    </source>
</evidence>
<dbReference type="Proteomes" id="UP000250079">
    <property type="component" value="Chromosome"/>
</dbReference>
<keyword evidence="1 4" id="KW-0560">Oxidoreductase</keyword>
<dbReference type="EMBL" id="CP018632">
    <property type="protein sequence ID" value="ASJ72066.1"/>
    <property type="molecule type" value="Genomic_DNA"/>
</dbReference>
<gene>
    <name evidence="4" type="primary">ghrA_2</name>
    <name evidence="4" type="ORF">IMCC3135_09860</name>
</gene>
<name>A0A2Z2NL61_9GAMM</name>
<evidence type="ECO:0000259" key="3">
    <source>
        <dbReference type="Pfam" id="PF02826"/>
    </source>
</evidence>
<dbReference type="SUPFAM" id="SSF51735">
    <property type="entry name" value="NAD(P)-binding Rossmann-fold domains"/>
    <property type="match status" value="1"/>
</dbReference>
<feature type="domain" description="D-isomer specific 2-hydroxyacid dehydrogenase NAD-binding" evidence="3">
    <location>
        <begin position="107"/>
        <end position="279"/>
    </location>
</feature>
<dbReference type="PANTHER" id="PTHR43333">
    <property type="entry name" value="2-HACID_DH_C DOMAIN-CONTAINING PROTEIN"/>
    <property type="match status" value="1"/>
</dbReference>
<dbReference type="InterPro" id="IPR036291">
    <property type="entry name" value="NAD(P)-bd_dom_sf"/>
</dbReference>
<dbReference type="RefSeq" id="WP_205737986.1">
    <property type="nucleotide sequence ID" value="NZ_CP018632.1"/>
</dbReference>
<keyword evidence="2" id="KW-0520">NAD</keyword>
<dbReference type="GO" id="GO:0030267">
    <property type="term" value="F:glyoxylate reductase (NADPH) activity"/>
    <property type="evidence" value="ECO:0007669"/>
    <property type="project" value="UniProtKB-EC"/>
</dbReference>
<dbReference type="KEGG" id="gai:IMCC3135_09860"/>
<dbReference type="GO" id="GO:0051287">
    <property type="term" value="F:NAD binding"/>
    <property type="evidence" value="ECO:0007669"/>
    <property type="project" value="InterPro"/>
</dbReference>
<dbReference type="Gene3D" id="3.40.50.720">
    <property type="entry name" value="NAD(P)-binding Rossmann-like Domain"/>
    <property type="match status" value="2"/>
</dbReference>
<keyword evidence="4" id="KW-0670">Pyruvate</keyword>
<dbReference type="InterPro" id="IPR006140">
    <property type="entry name" value="D-isomer_DH_NAD-bd"/>
</dbReference>
<evidence type="ECO:0000256" key="2">
    <source>
        <dbReference type="ARBA" id="ARBA00023027"/>
    </source>
</evidence>
<evidence type="ECO:0000313" key="4">
    <source>
        <dbReference type="EMBL" id="ASJ72066.1"/>
    </source>
</evidence>
<organism evidence="4 5">
    <name type="scientific">Granulosicoccus antarcticus IMCC3135</name>
    <dbReference type="NCBI Taxonomy" id="1192854"/>
    <lineage>
        <taxon>Bacteria</taxon>
        <taxon>Pseudomonadati</taxon>
        <taxon>Pseudomonadota</taxon>
        <taxon>Gammaproteobacteria</taxon>
        <taxon>Chromatiales</taxon>
        <taxon>Granulosicoccaceae</taxon>
        <taxon>Granulosicoccus</taxon>
    </lineage>
</organism>
<keyword evidence="5" id="KW-1185">Reference proteome</keyword>
<dbReference type="PANTHER" id="PTHR43333:SF1">
    <property type="entry name" value="D-ISOMER SPECIFIC 2-HYDROXYACID DEHYDROGENASE NAD-BINDING DOMAIN-CONTAINING PROTEIN"/>
    <property type="match status" value="1"/>
</dbReference>
<evidence type="ECO:0000313" key="5">
    <source>
        <dbReference type="Proteomes" id="UP000250079"/>
    </source>
</evidence>
<protein>
    <submittedName>
        <fullName evidence="4">Glyoxylate/hydroxypyruvate reductase A</fullName>
        <ecNumber evidence="4">1.1.1.79</ecNumber>
    </submittedName>
</protein>